<protein>
    <submittedName>
        <fullName evidence="1">Uncharacterized protein</fullName>
    </submittedName>
</protein>
<dbReference type="Proteomes" id="UP001589575">
    <property type="component" value="Unassembled WGS sequence"/>
</dbReference>
<comment type="caution">
    <text evidence="1">The sequence shown here is derived from an EMBL/GenBank/DDBJ whole genome shotgun (WGS) entry which is preliminary data.</text>
</comment>
<proteinExistence type="predicted"/>
<reference evidence="1 2" key="1">
    <citation type="submission" date="2024-09" db="EMBL/GenBank/DDBJ databases">
        <authorList>
            <person name="Sun Q."/>
            <person name="Mori K."/>
        </authorList>
    </citation>
    <scope>NUCLEOTIDE SEQUENCE [LARGE SCALE GENOMIC DNA]</scope>
    <source>
        <strain evidence="1 2">CCM 7609</strain>
    </source>
</reference>
<evidence type="ECO:0000313" key="1">
    <source>
        <dbReference type="EMBL" id="MFB9073552.1"/>
    </source>
</evidence>
<sequence>MPAQAGVSWRTRWRRMRSTKASTVVRSDSAAKPSCSVSTRSSGMSRVFRALRSSG</sequence>
<name>A0ABV5G3P3_9MICC</name>
<organism evidence="1 2">
    <name type="scientific">Citricoccus parietis</name>
    <dbReference type="NCBI Taxonomy" id="592307"/>
    <lineage>
        <taxon>Bacteria</taxon>
        <taxon>Bacillati</taxon>
        <taxon>Actinomycetota</taxon>
        <taxon>Actinomycetes</taxon>
        <taxon>Micrococcales</taxon>
        <taxon>Micrococcaceae</taxon>
        <taxon>Citricoccus</taxon>
    </lineage>
</organism>
<accession>A0ABV5G3P3</accession>
<evidence type="ECO:0000313" key="2">
    <source>
        <dbReference type="Proteomes" id="UP001589575"/>
    </source>
</evidence>
<dbReference type="EMBL" id="JBHMFI010000001">
    <property type="protein sequence ID" value="MFB9073552.1"/>
    <property type="molecule type" value="Genomic_DNA"/>
</dbReference>
<gene>
    <name evidence="1" type="ORF">ACFFX0_21065</name>
</gene>
<keyword evidence="2" id="KW-1185">Reference proteome</keyword>